<reference evidence="2 3" key="1">
    <citation type="journal article" date="2015" name="Genome Announc.">
        <title>Expanding the biotechnology potential of lactobacilli through comparative genomics of 213 strains and associated genera.</title>
        <authorList>
            <person name="Sun Z."/>
            <person name="Harris H.M."/>
            <person name="McCann A."/>
            <person name="Guo C."/>
            <person name="Argimon S."/>
            <person name="Zhang W."/>
            <person name="Yang X."/>
            <person name="Jeffery I.B."/>
            <person name="Cooney J.C."/>
            <person name="Kagawa T.F."/>
            <person name="Liu W."/>
            <person name="Song Y."/>
            <person name="Salvetti E."/>
            <person name="Wrobel A."/>
            <person name="Rasinkangas P."/>
            <person name="Parkhill J."/>
            <person name="Rea M.C."/>
            <person name="O'Sullivan O."/>
            <person name="Ritari J."/>
            <person name="Douillard F.P."/>
            <person name="Paul Ross R."/>
            <person name="Yang R."/>
            <person name="Briner A.E."/>
            <person name="Felis G.E."/>
            <person name="de Vos W.M."/>
            <person name="Barrangou R."/>
            <person name="Klaenhammer T.R."/>
            <person name="Caufield P.W."/>
            <person name="Cui Y."/>
            <person name="Zhang H."/>
            <person name="O'Toole P.W."/>
        </authorList>
    </citation>
    <scope>NUCLEOTIDE SEQUENCE [LARGE SCALE GENOMIC DNA]</scope>
    <source>
        <strain evidence="2 3">DSM 20623</strain>
    </source>
</reference>
<feature type="coiled-coil region" evidence="1">
    <location>
        <begin position="175"/>
        <end position="202"/>
    </location>
</feature>
<name>A0A0R2HYC7_CARDV</name>
<dbReference type="PATRIC" id="fig|1449336.4.peg.1055"/>
<gene>
    <name evidence="2" type="ORF">IV74_GL001030</name>
</gene>
<keyword evidence="1" id="KW-0175">Coiled coil</keyword>
<protein>
    <recommendedName>
        <fullName evidence="4">Rad50/SbcC-type AAA domain-containing protein</fullName>
    </recommendedName>
</protein>
<evidence type="ECO:0000256" key="1">
    <source>
        <dbReference type="SAM" id="Coils"/>
    </source>
</evidence>
<evidence type="ECO:0000313" key="3">
    <source>
        <dbReference type="Proteomes" id="UP000051658"/>
    </source>
</evidence>
<organism evidence="2 3">
    <name type="scientific">Carnobacterium divergens DSM 20623</name>
    <dbReference type="NCBI Taxonomy" id="1449336"/>
    <lineage>
        <taxon>Bacteria</taxon>
        <taxon>Bacillati</taxon>
        <taxon>Bacillota</taxon>
        <taxon>Bacilli</taxon>
        <taxon>Lactobacillales</taxon>
        <taxon>Carnobacteriaceae</taxon>
        <taxon>Carnobacterium</taxon>
    </lineage>
</organism>
<proteinExistence type="predicted"/>
<dbReference type="RefSeq" id="WP_176579811.1">
    <property type="nucleotide sequence ID" value="NZ_JQBS01000001.1"/>
</dbReference>
<keyword evidence="3" id="KW-1185">Reference proteome</keyword>
<dbReference type="AlphaFoldDB" id="A0A0R2HYC7"/>
<dbReference type="InterPro" id="IPR027417">
    <property type="entry name" value="P-loop_NTPase"/>
</dbReference>
<evidence type="ECO:0000313" key="2">
    <source>
        <dbReference type="EMBL" id="KRN57775.1"/>
    </source>
</evidence>
<comment type="caution">
    <text evidence="2">The sequence shown here is derived from an EMBL/GenBank/DDBJ whole genome shotgun (WGS) entry which is preliminary data.</text>
</comment>
<dbReference type="EMBL" id="JQBS01000001">
    <property type="protein sequence ID" value="KRN57775.1"/>
    <property type="molecule type" value="Genomic_DNA"/>
</dbReference>
<sequence length="584" mass="68533">MFKIDELNLLSKSGEIFTYKFSNGINYFKGKNSSGKSEFYKFLDFMFGSSEDISKNRLYNDTIERASMLICVNGIKYSLTRTRDIDKNYLHYTAEEKFEIITLREYKNKLNSIFTKDDFMLKKIREFTNENLTFRTFTMFNFWGEKRQGLIQDFLDKCSDIKYSVKLSPLLNYIFNENLIKISKLQKELLELNENIKVLEKQSARYSFVCEQINKSLKILDADIVYNGKNSKKVQTVIEKIKLMQEMQRKNSSNNIVKLKVAFNKISEQIKVYENTISDVKQFEIEDQNRKILIGNLNELIEREHSFEYLVEPLKSIIDELDTTISFNNYVINDKTIKELKKQRSNLKNEIQSNNSKFEMYSLEEKQKAMAIVEEYLSTDIVFSDEKLSSMKKKLIELKNTIKILQNEDDYRKINQLSQYITDLYLSAKDISSLVDDDLKQNGFRIDYIKRGNILQPKVEETKNDGEYSENNFVNLYIGSMARHTLIQLCGYLGFMNLLLIENAYPIIPVLIIDHVSKPFDETNSKAIGTVINKVYETIDKDDLQIFLFDDEDPETLAIVPDHFENLVNDSKTGFNPFYFDVRD</sequence>
<evidence type="ECO:0008006" key="4">
    <source>
        <dbReference type="Google" id="ProtNLM"/>
    </source>
</evidence>
<dbReference type="GeneID" id="89590120"/>
<dbReference type="Proteomes" id="UP000051658">
    <property type="component" value="Unassembled WGS sequence"/>
</dbReference>
<dbReference type="Gene3D" id="3.40.50.300">
    <property type="entry name" value="P-loop containing nucleotide triphosphate hydrolases"/>
    <property type="match status" value="1"/>
</dbReference>
<accession>A0A0R2HYC7</accession>